<dbReference type="InterPro" id="IPR016817">
    <property type="entry name" value="MannP-dilichol_defect-1"/>
</dbReference>
<evidence type="ECO:0000313" key="11">
    <source>
        <dbReference type="WBParaSite" id="Pan_g2698.t1"/>
    </source>
</evidence>
<comment type="subcellular location">
    <subcellularLocation>
        <location evidence="1">Membrane</location>
        <topology evidence="1">Multi-pass membrane protein</topology>
    </subcellularLocation>
</comment>
<feature type="transmembrane region" description="Helical" evidence="9">
    <location>
        <begin position="216"/>
        <end position="234"/>
    </location>
</feature>
<evidence type="ECO:0000256" key="3">
    <source>
        <dbReference type="ARBA" id="ARBA00022692"/>
    </source>
</evidence>
<feature type="transmembrane region" description="Helical" evidence="9">
    <location>
        <begin position="273"/>
        <end position="295"/>
    </location>
</feature>
<dbReference type="PANTHER" id="PTHR12226">
    <property type="entry name" value="MANNOSE-P-DOLICHOL UTILIZATION DEFECT 1 LEC35 -RELATED"/>
    <property type="match status" value="1"/>
</dbReference>
<reference evidence="10" key="1">
    <citation type="journal article" date="2013" name="Genetics">
        <title>The draft genome and transcriptome of Panagrellus redivivus are shaped by the harsh demands of a free-living lifestyle.</title>
        <authorList>
            <person name="Srinivasan J."/>
            <person name="Dillman A.R."/>
            <person name="Macchietto M.G."/>
            <person name="Heikkinen L."/>
            <person name="Lakso M."/>
            <person name="Fracchia K.M."/>
            <person name="Antoshechkin I."/>
            <person name="Mortazavi A."/>
            <person name="Wong G."/>
            <person name="Sternberg P.W."/>
        </authorList>
    </citation>
    <scope>NUCLEOTIDE SEQUENCE [LARGE SCALE GENOMIC DNA]</scope>
    <source>
        <strain evidence="10">MT8872</strain>
    </source>
</reference>
<evidence type="ECO:0000256" key="4">
    <source>
        <dbReference type="ARBA" id="ARBA00022737"/>
    </source>
</evidence>
<dbReference type="WBParaSite" id="Pan_g2698.t1">
    <property type="protein sequence ID" value="Pan_g2698.t1"/>
    <property type="gene ID" value="Pan_g2698"/>
</dbReference>
<sequence>MRRVQERVKSSRLARTTQTQPLAKCAQPPICDVALSTIQNSTSCSLTESNRLPVIPAVSSHKMAALIKEQFHNALHFIFPQNCFEELLVNFNFLHEKCVPLVASRCIGLAITAGAMFLFVPQILKIQQARSAEGISLTAMLLGLLPAVAMCAYSYESNFVFSQYGDSVFVVIQMAIIVCQILYYSEYSAYAFAFGSGFWALSLAILYHWIPFSVILGLQTSGIFFMIVSKGIQINTNYQAQSTGQLAFITVLLQFGGCLARIFTSLTETDDKLVLATFIAATVMNGIIFLQFFLYKNKAKKVKKAQ</sequence>
<dbReference type="SMART" id="SM00679">
    <property type="entry name" value="CTNS"/>
    <property type="match status" value="2"/>
</dbReference>
<evidence type="ECO:0000256" key="8">
    <source>
        <dbReference type="ARBA" id="ARBA00067517"/>
    </source>
</evidence>
<dbReference type="AlphaFoldDB" id="A0A7E4VUX1"/>
<reference evidence="11" key="2">
    <citation type="submission" date="2020-10" db="UniProtKB">
        <authorList>
            <consortium name="WormBaseParasite"/>
        </authorList>
    </citation>
    <scope>IDENTIFICATION</scope>
</reference>
<dbReference type="Gene3D" id="1.20.1280.290">
    <property type="match status" value="2"/>
</dbReference>
<keyword evidence="6 9" id="KW-0472">Membrane</keyword>
<dbReference type="Pfam" id="PF04193">
    <property type="entry name" value="PQ-loop"/>
    <property type="match status" value="2"/>
</dbReference>
<dbReference type="InterPro" id="IPR006603">
    <property type="entry name" value="PQ-loop_rpt"/>
</dbReference>
<evidence type="ECO:0000256" key="9">
    <source>
        <dbReference type="SAM" id="Phobius"/>
    </source>
</evidence>
<keyword evidence="5 9" id="KW-1133">Transmembrane helix</keyword>
<dbReference type="PANTHER" id="PTHR12226:SF2">
    <property type="entry name" value="MANNOSE-P-DOLICHOL UTILIZATION DEFECT 1 PROTEIN"/>
    <property type="match status" value="1"/>
</dbReference>
<dbReference type="GO" id="GO:0016020">
    <property type="term" value="C:membrane"/>
    <property type="evidence" value="ECO:0007669"/>
    <property type="project" value="UniProtKB-SubCell"/>
</dbReference>
<evidence type="ECO:0000256" key="5">
    <source>
        <dbReference type="ARBA" id="ARBA00022989"/>
    </source>
</evidence>
<evidence type="ECO:0000256" key="7">
    <source>
        <dbReference type="ARBA" id="ARBA00038475"/>
    </source>
</evidence>
<evidence type="ECO:0000256" key="1">
    <source>
        <dbReference type="ARBA" id="ARBA00004141"/>
    </source>
</evidence>
<keyword evidence="4" id="KW-0677">Repeat</keyword>
<dbReference type="FunFam" id="1.20.1280.290:FF:000006">
    <property type="entry name" value="mannose-P-dolichol utilization defect 1 protein"/>
    <property type="match status" value="1"/>
</dbReference>
<feature type="transmembrane region" description="Helical" evidence="9">
    <location>
        <begin position="246"/>
        <end position="267"/>
    </location>
</feature>
<keyword evidence="3 9" id="KW-0812">Transmembrane</keyword>
<evidence type="ECO:0000256" key="6">
    <source>
        <dbReference type="ARBA" id="ARBA00023136"/>
    </source>
</evidence>
<evidence type="ECO:0000313" key="10">
    <source>
        <dbReference type="Proteomes" id="UP000492821"/>
    </source>
</evidence>
<comment type="similarity">
    <text evidence="7">Belongs to the MPDU1 (TC 2.A.43.3) family.</text>
</comment>
<protein>
    <recommendedName>
        <fullName evidence="8">Mannose-P-dolichol utilization defect 1 protein homolog</fullName>
    </recommendedName>
</protein>
<accession>A0A7E4VUX1</accession>
<dbReference type="Proteomes" id="UP000492821">
    <property type="component" value="Unassembled WGS sequence"/>
</dbReference>
<feature type="transmembrane region" description="Helical" evidence="9">
    <location>
        <begin position="136"/>
        <end position="155"/>
    </location>
</feature>
<organism evidence="10 11">
    <name type="scientific">Panagrellus redivivus</name>
    <name type="common">Microworm</name>
    <dbReference type="NCBI Taxonomy" id="6233"/>
    <lineage>
        <taxon>Eukaryota</taxon>
        <taxon>Metazoa</taxon>
        <taxon>Ecdysozoa</taxon>
        <taxon>Nematoda</taxon>
        <taxon>Chromadorea</taxon>
        <taxon>Rhabditida</taxon>
        <taxon>Tylenchina</taxon>
        <taxon>Panagrolaimomorpha</taxon>
        <taxon>Panagrolaimoidea</taxon>
        <taxon>Panagrolaimidae</taxon>
        <taxon>Panagrellus</taxon>
    </lineage>
</organism>
<keyword evidence="2" id="KW-0813">Transport</keyword>
<dbReference type="GO" id="GO:0009312">
    <property type="term" value="P:oligosaccharide biosynthetic process"/>
    <property type="evidence" value="ECO:0007669"/>
    <property type="project" value="TreeGrafter"/>
</dbReference>
<name>A0A7E4VUX1_PANRE</name>
<evidence type="ECO:0000256" key="2">
    <source>
        <dbReference type="ARBA" id="ARBA00022448"/>
    </source>
</evidence>
<keyword evidence="10" id="KW-1185">Reference proteome</keyword>
<feature type="transmembrane region" description="Helical" evidence="9">
    <location>
        <begin position="167"/>
        <end position="184"/>
    </location>
</feature>
<proteinExistence type="inferred from homology"/>
<feature type="transmembrane region" description="Helical" evidence="9">
    <location>
        <begin position="102"/>
        <end position="124"/>
    </location>
</feature>